<evidence type="ECO:0000259" key="4">
    <source>
        <dbReference type="Pfam" id="PF01494"/>
    </source>
</evidence>
<evidence type="ECO:0000256" key="2">
    <source>
        <dbReference type="ARBA" id="ARBA00022827"/>
    </source>
</evidence>
<keyword evidence="1" id="KW-0285">Flavoprotein</keyword>
<feature type="domain" description="FAD-binding" evidence="4">
    <location>
        <begin position="6"/>
        <end position="321"/>
    </location>
</feature>
<reference evidence="5 6" key="1">
    <citation type="submission" date="2015-01" db="EMBL/GenBank/DDBJ databases">
        <title>The Genome Sequence of Fonsecaea pedrosoi CBS 271.37.</title>
        <authorList>
            <consortium name="The Broad Institute Genomics Platform"/>
            <person name="Cuomo C."/>
            <person name="de Hoog S."/>
            <person name="Gorbushina A."/>
            <person name="Stielow B."/>
            <person name="Teixiera M."/>
            <person name="Abouelleil A."/>
            <person name="Chapman S.B."/>
            <person name="Priest M."/>
            <person name="Young S.K."/>
            <person name="Wortman J."/>
            <person name="Nusbaum C."/>
            <person name="Birren B."/>
        </authorList>
    </citation>
    <scope>NUCLEOTIDE SEQUENCE [LARGE SCALE GENOMIC DNA]</scope>
    <source>
        <strain evidence="5 6">CBS 271.37</strain>
    </source>
</reference>
<dbReference type="InterPro" id="IPR036188">
    <property type="entry name" value="FAD/NAD-bd_sf"/>
</dbReference>
<keyword evidence="3" id="KW-0560">Oxidoreductase</keyword>
<dbReference type="Proteomes" id="UP000053029">
    <property type="component" value="Unassembled WGS sequence"/>
</dbReference>
<dbReference type="EMBL" id="KN846970">
    <property type="protein sequence ID" value="KIW84083.1"/>
    <property type="molecule type" value="Genomic_DNA"/>
</dbReference>
<dbReference type="OrthoDB" id="655030at2759"/>
<dbReference type="GO" id="GO:0071949">
    <property type="term" value="F:FAD binding"/>
    <property type="evidence" value="ECO:0007669"/>
    <property type="project" value="InterPro"/>
</dbReference>
<dbReference type="InterPro" id="IPR051704">
    <property type="entry name" value="FAD_aromatic-hydroxylase"/>
</dbReference>
<organism evidence="5 6">
    <name type="scientific">Fonsecaea pedrosoi CBS 271.37</name>
    <dbReference type="NCBI Taxonomy" id="1442368"/>
    <lineage>
        <taxon>Eukaryota</taxon>
        <taxon>Fungi</taxon>
        <taxon>Dikarya</taxon>
        <taxon>Ascomycota</taxon>
        <taxon>Pezizomycotina</taxon>
        <taxon>Eurotiomycetes</taxon>
        <taxon>Chaetothyriomycetidae</taxon>
        <taxon>Chaetothyriales</taxon>
        <taxon>Herpotrichiellaceae</taxon>
        <taxon>Fonsecaea</taxon>
    </lineage>
</organism>
<dbReference type="STRING" id="1442368.A0A0D2GSW5"/>
<dbReference type="Gene3D" id="3.50.50.60">
    <property type="entry name" value="FAD/NAD(P)-binding domain"/>
    <property type="match status" value="1"/>
</dbReference>
<gene>
    <name evidence="5" type="ORF">Z517_03329</name>
</gene>
<sequence length="395" mass="44017">MTKPVAVIVGAGIAGLSAAWWLDKAGWTSVVVERDDALRASGYSMTISGLGHETVQHMDLLAELQSVSQHFEYNIISDGYGRELCRIRYVDVHGGGLEALPVRRDELARLLAKHLPSSASIRFRETVREFADQGDKVRVVLAGGDTIEADLLIGADGFRSQIRRTLWKGREGDFLEHLGYYYAAYNFSNRQTESQQDHDCYSFNRPGQLDMLFSLRDKGLTCMNIWREERDLSTTGTSKEAKFDILRQVTAQSVPQVRDAVEQAEQADALVTLDSLTLVTLPRWSEGRVLLLGDAAHCLTLLSGQGAGMALVSAEILGKELEKTPDDVLAALRNHEAKLRPAIERLQARSKRMADMFIPKSSLAYYFRNLVLKVLPYSWIVGFHVSSVKSEIDLT</sequence>
<dbReference type="HOGENOM" id="CLU_009665_1_0_1"/>
<dbReference type="PRINTS" id="PR00420">
    <property type="entry name" value="RNGMNOXGNASE"/>
</dbReference>
<dbReference type="Pfam" id="PF01494">
    <property type="entry name" value="FAD_binding_3"/>
    <property type="match status" value="1"/>
</dbReference>
<evidence type="ECO:0000256" key="3">
    <source>
        <dbReference type="ARBA" id="ARBA00023002"/>
    </source>
</evidence>
<dbReference type="SUPFAM" id="SSF51905">
    <property type="entry name" value="FAD/NAD(P)-binding domain"/>
    <property type="match status" value="1"/>
</dbReference>
<proteinExistence type="predicted"/>
<keyword evidence="2" id="KW-0274">FAD</keyword>
<dbReference type="RefSeq" id="XP_013287891.1">
    <property type="nucleotide sequence ID" value="XM_013432437.1"/>
</dbReference>
<name>A0A0D2GSW5_9EURO</name>
<evidence type="ECO:0000313" key="6">
    <source>
        <dbReference type="Proteomes" id="UP000053029"/>
    </source>
</evidence>
<evidence type="ECO:0000256" key="1">
    <source>
        <dbReference type="ARBA" id="ARBA00022630"/>
    </source>
</evidence>
<evidence type="ECO:0000313" key="5">
    <source>
        <dbReference type="EMBL" id="KIW84083.1"/>
    </source>
</evidence>
<accession>A0A0D2GSW5</accession>
<dbReference type="GO" id="GO:0016491">
    <property type="term" value="F:oxidoreductase activity"/>
    <property type="evidence" value="ECO:0007669"/>
    <property type="project" value="UniProtKB-KW"/>
</dbReference>
<keyword evidence="6" id="KW-1185">Reference proteome</keyword>
<dbReference type="GeneID" id="25302819"/>
<dbReference type="AlphaFoldDB" id="A0A0D2GSW5"/>
<dbReference type="InterPro" id="IPR002938">
    <property type="entry name" value="FAD-bd"/>
</dbReference>
<protein>
    <recommendedName>
        <fullName evidence="4">FAD-binding domain-containing protein</fullName>
    </recommendedName>
</protein>
<dbReference type="PANTHER" id="PTHR46865">
    <property type="entry name" value="OXIDOREDUCTASE-RELATED"/>
    <property type="match status" value="1"/>
</dbReference>
<dbReference type="VEuPathDB" id="FungiDB:Z517_03329"/>
<dbReference type="PANTHER" id="PTHR46865:SF8">
    <property type="entry name" value="POSSIBLE OXIDOREDUCTASE"/>
    <property type="match status" value="1"/>
</dbReference>